<dbReference type="Pfam" id="PF13451">
    <property type="entry name" value="zf_Tbcl"/>
    <property type="match status" value="1"/>
</dbReference>
<sequence length="204" mass="24543">MKEEDLYKHYRCPSCHQLRQLSGLTHLFKWNEQFKFSFMISVLASARQGHLKWSCDDCINNGKVFVGKPEDQDWNGITYPFFTHYDETLECQTCKCFFEFSKKEKKFWYEDLKFIVWSYPKNCLSCRKKKREPKVKNNRLTYLITNIEQTTSKQVEEIIDIFLEYGNYEKARYYLSVLRKKKDASEDTIQLVKEKINNLTQQGE</sequence>
<evidence type="ECO:0000259" key="1">
    <source>
        <dbReference type="Pfam" id="PF13451"/>
    </source>
</evidence>
<dbReference type="Proteomes" id="UP001501844">
    <property type="component" value="Unassembled WGS sequence"/>
</dbReference>
<accession>A0ABP8FCT2</accession>
<organism evidence="2 3">
    <name type="scientific">Nibribacter koreensis</name>
    <dbReference type="NCBI Taxonomy" id="1084519"/>
    <lineage>
        <taxon>Bacteria</taxon>
        <taxon>Pseudomonadati</taxon>
        <taxon>Bacteroidota</taxon>
        <taxon>Cytophagia</taxon>
        <taxon>Cytophagales</taxon>
        <taxon>Hymenobacteraceae</taxon>
        <taxon>Nibribacter</taxon>
    </lineage>
</organism>
<protein>
    <recommendedName>
        <fullName evidence="1">Probable zinc-binding domain-containing protein</fullName>
    </recommendedName>
</protein>
<keyword evidence="3" id="KW-1185">Reference proteome</keyword>
<evidence type="ECO:0000313" key="3">
    <source>
        <dbReference type="Proteomes" id="UP001501844"/>
    </source>
</evidence>
<gene>
    <name evidence="2" type="ORF">GCM10023183_10570</name>
</gene>
<evidence type="ECO:0000313" key="2">
    <source>
        <dbReference type="EMBL" id="GAA4300380.1"/>
    </source>
</evidence>
<dbReference type="InterPro" id="IPR025306">
    <property type="entry name" value="Zn-bnd_dom_prob"/>
</dbReference>
<reference evidence="3" key="1">
    <citation type="journal article" date="2019" name="Int. J. Syst. Evol. Microbiol.">
        <title>The Global Catalogue of Microorganisms (GCM) 10K type strain sequencing project: providing services to taxonomists for standard genome sequencing and annotation.</title>
        <authorList>
            <consortium name="The Broad Institute Genomics Platform"/>
            <consortium name="The Broad Institute Genome Sequencing Center for Infectious Disease"/>
            <person name="Wu L."/>
            <person name="Ma J."/>
        </authorList>
    </citation>
    <scope>NUCLEOTIDE SEQUENCE [LARGE SCALE GENOMIC DNA]</scope>
    <source>
        <strain evidence="3">JCM 17917</strain>
    </source>
</reference>
<name>A0ABP8FCT2_9BACT</name>
<dbReference type="EMBL" id="BAABGX010000001">
    <property type="protein sequence ID" value="GAA4300380.1"/>
    <property type="molecule type" value="Genomic_DNA"/>
</dbReference>
<proteinExistence type="predicted"/>
<comment type="caution">
    <text evidence="2">The sequence shown here is derived from an EMBL/GenBank/DDBJ whole genome shotgun (WGS) entry which is preliminary data.</text>
</comment>
<feature type="domain" description="Probable zinc-binding" evidence="1">
    <location>
        <begin position="86"/>
        <end position="132"/>
    </location>
</feature>
<dbReference type="RefSeq" id="WP_345163175.1">
    <property type="nucleotide sequence ID" value="NZ_BAABGX010000001.1"/>
</dbReference>